<dbReference type="RefSeq" id="WP_369183957.1">
    <property type="nucleotide sequence ID" value="NZ_CP163445.1"/>
</dbReference>
<sequence length="85" mass="9229">MIVRSIHPPLVTRSPASRTACEAPVEDIAWRKPSACGDGNNCPEVAITSDSVYVRSTLHPAAIAQLTPTEWRDLVSAIRNGEFDL</sequence>
<feature type="domain" description="DUF397" evidence="1">
    <location>
        <begin position="29"/>
        <end position="79"/>
    </location>
</feature>
<gene>
    <name evidence="2" type="ORF">AB2U05_21230</name>
</gene>
<name>A0AB39TNG7_9ACTN</name>
<dbReference type="EMBL" id="CP163445">
    <property type="protein sequence ID" value="XDQ80808.1"/>
    <property type="molecule type" value="Genomic_DNA"/>
</dbReference>
<protein>
    <submittedName>
        <fullName evidence="2">DUF397 domain-containing protein</fullName>
    </submittedName>
</protein>
<organism evidence="2">
    <name type="scientific">Streptomyces sp. Y1</name>
    <dbReference type="NCBI Taxonomy" id="3238634"/>
    <lineage>
        <taxon>Bacteria</taxon>
        <taxon>Bacillati</taxon>
        <taxon>Actinomycetota</taxon>
        <taxon>Actinomycetes</taxon>
        <taxon>Kitasatosporales</taxon>
        <taxon>Streptomycetaceae</taxon>
        <taxon>Streptomyces</taxon>
    </lineage>
</organism>
<evidence type="ECO:0000259" key="1">
    <source>
        <dbReference type="Pfam" id="PF04149"/>
    </source>
</evidence>
<proteinExistence type="predicted"/>
<accession>A0AB39TNG7</accession>
<dbReference type="InterPro" id="IPR007278">
    <property type="entry name" value="DUF397"/>
</dbReference>
<reference evidence="2" key="1">
    <citation type="submission" date="2024-07" db="EMBL/GenBank/DDBJ databases">
        <authorList>
            <person name="Yu S.T."/>
        </authorList>
    </citation>
    <scope>NUCLEOTIDE SEQUENCE</scope>
    <source>
        <strain evidence="2">Y1</strain>
    </source>
</reference>
<evidence type="ECO:0000313" key="2">
    <source>
        <dbReference type="EMBL" id="XDQ80808.1"/>
    </source>
</evidence>
<dbReference type="AlphaFoldDB" id="A0AB39TNG7"/>
<dbReference type="Pfam" id="PF04149">
    <property type="entry name" value="DUF397"/>
    <property type="match status" value="1"/>
</dbReference>